<evidence type="ECO:0000313" key="5">
    <source>
        <dbReference type="EMBL" id="TNY34046.1"/>
    </source>
</evidence>
<dbReference type="InterPro" id="IPR004888">
    <property type="entry name" value="Glycoside_hydrolase_63"/>
</dbReference>
<protein>
    <recommendedName>
        <fullName evidence="4">Mannosylglycerate hydrolase MGH1-like glycoside hydrolase domain-containing protein</fullName>
    </recommendedName>
</protein>
<dbReference type="SUPFAM" id="SSF48208">
    <property type="entry name" value="Six-hairpin glycosidases"/>
    <property type="match status" value="1"/>
</dbReference>
<comment type="caution">
    <text evidence="5">The sequence shown here is derived from an EMBL/GenBank/DDBJ whole genome shotgun (WGS) entry which is preliminary data.</text>
</comment>
<keyword evidence="6" id="KW-1185">Reference proteome</keyword>
<evidence type="ECO:0000256" key="2">
    <source>
        <dbReference type="ARBA" id="ARBA00022801"/>
    </source>
</evidence>
<comment type="similarity">
    <text evidence="1">Belongs to the glycosyl hydrolase 63 family.</text>
</comment>
<dbReference type="Proteomes" id="UP000314011">
    <property type="component" value="Unassembled WGS sequence"/>
</dbReference>
<dbReference type="OrthoDB" id="9781878at2"/>
<dbReference type="InterPro" id="IPR054491">
    <property type="entry name" value="MGH1-like_GH"/>
</dbReference>
<dbReference type="PANTHER" id="PTHR10412">
    <property type="entry name" value="MANNOSYL-OLIGOSACCHARIDE GLUCOSIDASE"/>
    <property type="match status" value="1"/>
</dbReference>
<evidence type="ECO:0000259" key="4">
    <source>
        <dbReference type="Pfam" id="PF22422"/>
    </source>
</evidence>
<dbReference type="EMBL" id="VFFF01000001">
    <property type="protein sequence ID" value="TNY34046.1"/>
    <property type="molecule type" value="Genomic_DNA"/>
</dbReference>
<evidence type="ECO:0000256" key="3">
    <source>
        <dbReference type="ARBA" id="ARBA00023295"/>
    </source>
</evidence>
<dbReference type="InterPro" id="IPR008928">
    <property type="entry name" value="6-hairpin_glycosidase_sf"/>
</dbReference>
<feature type="domain" description="Mannosylglycerate hydrolase MGH1-like glycoside hydrolase" evidence="4">
    <location>
        <begin position="33"/>
        <end position="404"/>
    </location>
</feature>
<organism evidence="5 6">
    <name type="scientific">Pelagovum pacificum</name>
    <dbReference type="NCBI Taxonomy" id="2588711"/>
    <lineage>
        <taxon>Bacteria</taxon>
        <taxon>Pseudomonadati</taxon>
        <taxon>Pseudomonadota</taxon>
        <taxon>Alphaproteobacteria</taxon>
        <taxon>Rhodobacterales</taxon>
        <taxon>Paracoccaceae</taxon>
        <taxon>Pelagovum</taxon>
    </lineage>
</organism>
<dbReference type="Gene3D" id="1.50.10.10">
    <property type="match status" value="1"/>
</dbReference>
<dbReference type="Pfam" id="PF22422">
    <property type="entry name" value="MGH1-like_GH"/>
    <property type="match status" value="1"/>
</dbReference>
<dbReference type="RefSeq" id="WP_140195026.1">
    <property type="nucleotide sequence ID" value="NZ_CP065915.1"/>
</dbReference>
<evidence type="ECO:0000256" key="1">
    <source>
        <dbReference type="ARBA" id="ARBA00010833"/>
    </source>
</evidence>
<dbReference type="PANTHER" id="PTHR10412:SF11">
    <property type="entry name" value="MANNOSYL-OLIGOSACCHARIDE GLUCOSIDASE"/>
    <property type="match status" value="1"/>
</dbReference>
<dbReference type="AlphaFoldDB" id="A0A5C5GKU7"/>
<dbReference type="GO" id="GO:0009311">
    <property type="term" value="P:oligosaccharide metabolic process"/>
    <property type="evidence" value="ECO:0007669"/>
    <property type="project" value="InterPro"/>
</dbReference>
<gene>
    <name evidence="5" type="ORF">FHY64_12510</name>
</gene>
<keyword evidence="3" id="KW-0326">Glycosidase</keyword>
<name>A0A5C5GKU7_9RHOB</name>
<sequence length="420" mass="48016">MTAVTDEKLDKQARKILRDNDRGGYTVPTSGLYPYQWNWDSMFSAWGIATFDVRRAWFEITTLLYGQWDNGMIPHIIFHKRAEGYFPGPDVWAVERVPHTSGISQPPVAATMIRSIYESDKKAGRVHMELIYGRLVSWHRWWMKNRVQDGMVAITHPWESGRDNAVDWDSAMQAVDGSNVGDYTRRDTSHVNPEMRPKKEDYDRYLALVQFSRDNGWNEKYIAEHAAFRVADVGMTFILLRACRDLLQIAADLDHDTPEIEGWIETLEAGVANHWNPEGYYDSVNLRTGEFTGSLSSGSFLCWYAGVDPPEMMSHLKAILAEVRYGVPSNDPRAETFNPLRYWRGPVWGMMNALIAIGLKDQGHTLTAERLRKDTRELIEDHGFYEYWSPVDGTPAGGRNFSWTAAIWLTWAGPHAKGGF</sequence>
<keyword evidence="2" id="KW-0378">Hydrolase</keyword>
<evidence type="ECO:0000313" key="6">
    <source>
        <dbReference type="Proteomes" id="UP000314011"/>
    </source>
</evidence>
<proteinExistence type="inferred from homology"/>
<dbReference type="InterPro" id="IPR012341">
    <property type="entry name" value="6hp_glycosidase-like_sf"/>
</dbReference>
<accession>A0A5C5GKU7</accession>
<dbReference type="GO" id="GO:0006487">
    <property type="term" value="P:protein N-linked glycosylation"/>
    <property type="evidence" value="ECO:0007669"/>
    <property type="project" value="TreeGrafter"/>
</dbReference>
<dbReference type="GO" id="GO:0004573">
    <property type="term" value="F:Glc3Man9GlcNAc2 oligosaccharide glucosidase activity"/>
    <property type="evidence" value="ECO:0007669"/>
    <property type="project" value="InterPro"/>
</dbReference>
<reference evidence="5 6" key="1">
    <citation type="submission" date="2019-06" db="EMBL/GenBank/DDBJ databases">
        <title>Genome of new Rhodobacteraceae sp. SM1903.</title>
        <authorList>
            <person name="Ren X."/>
        </authorList>
    </citation>
    <scope>NUCLEOTIDE SEQUENCE [LARGE SCALE GENOMIC DNA]</scope>
    <source>
        <strain evidence="5 6">SM1903</strain>
    </source>
</reference>